<evidence type="ECO:0000313" key="3">
    <source>
        <dbReference type="EMBL" id="OCW56442.1"/>
    </source>
</evidence>
<feature type="transmembrane region" description="Helical" evidence="1">
    <location>
        <begin position="289"/>
        <end position="308"/>
    </location>
</feature>
<evidence type="ECO:0000256" key="1">
    <source>
        <dbReference type="SAM" id="Phobius"/>
    </source>
</evidence>
<protein>
    <recommendedName>
        <fullName evidence="2">Double Cache domain-containing protein</fullName>
    </recommendedName>
</protein>
<dbReference type="Gene3D" id="3.30.450.20">
    <property type="entry name" value="PAS domain"/>
    <property type="match status" value="1"/>
</dbReference>
<dbReference type="AlphaFoldDB" id="A0A1C1YSF1"/>
<dbReference type="InterPro" id="IPR029150">
    <property type="entry name" value="dCache_3"/>
</dbReference>
<dbReference type="EMBL" id="LQZT01000042">
    <property type="protein sequence ID" value="OCW56442.1"/>
    <property type="molecule type" value="Genomic_DNA"/>
</dbReference>
<keyword evidence="1" id="KW-0472">Membrane</keyword>
<reference evidence="3 4" key="1">
    <citation type="submission" date="2015-12" db="EMBL/GenBank/DDBJ databases">
        <authorList>
            <person name="Shamseldin A."/>
            <person name="Moawad H."/>
            <person name="Abd El-Rahim W.M."/>
            <person name="Sadowsky M.J."/>
        </authorList>
    </citation>
    <scope>NUCLEOTIDE SEQUENCE [LARGE SCALE GENOMIC DNA]</scope>
    <source>
        <strain evidence="3 4">JC234</strain>
    </source>
</reference>
<comment type="caution">
    <text evidence="3">The sequence shown here is derived from an EMBL/GenBank/DDBJ whole genome shotgun (WGS) entry which is preliminary data.</text>
</comment>
<evidence type="ECO:0000259" key="2">
    <source>
        <dbReference type="Pfam" id="PF14827"/>
    </source>
</evidence>
<dbReference type="InterPro" id="IPR029151">
    <property type="entry name" value="Sensor-like_sf"/>
</dbReference>
<name>A0A1C1YSF1_9HYPH</name>
<gene>
    <name evidence="3" type="ORF">AWJ14_20425</name>
</gene>
<feature type="transmembrane region" description="Helical" evidence="1">
    <location>
        <begin position="6"/>
        <end position="28"/>
    </location>
</feature>
<dbReference type="Pfam" id="PF14827">
    <property type="entry name" value="dCache_3"/>
    <property type="match status" value="1"/>
</dbReference>
<dbReference type="STRING" id="1480615.AWJ14_20425"/>
<sequence>MSLDRILSLISASLIAGILLVGGLMMLASERALLRQAQTTQIEDASTVLSTVMDQAATLSASHAETIASNPAVADLLASGDRQALLERMLPLYGLLNASAGINVMHFHTAEMTSFLRVWEPENFGQDLSTFRPMVVAVNRGRRTQKGLELGVKGLSLRAVSPIVTPQGLAGTVEIGVDLTSLLHLAKAATGADYALFLDPSVRVGTDGSSLEGKAGLVLETATEADFFTRLQQASPIRMSQAPQLSRYTADGGNVAVMGRPLLDYSGNLIGTIVIARDLSSLESHLSRALVTIVAVSICGFLIAYPVFMTAIRALLLRPLAELAACCADDADQAPALPASSRAREYLELRAGIEKLQTQLRAARGEGEPG</sequence>
<evidence type="ECO:0000313" key="4">
    <source>
        <dbReference type="Proteomes" id="UP000094795"/>
    </source>
</evidence>
<dbReference type="Proteomes" id="UP000094795">
    <property type="component" value="Unassembled WGS sequence"/>
</dbReference>
<dbReference type="SUPFAM" id="SSF103190">
    <property type="entry name" value="Sensory domain-like"/>
    <property type="match status" value="1"/>
</dbReference>
<accession>A0A1C1YSF1</accession>
<organism evidence="3 4">
    <name type="scientific">Hoeflea olei</name>
    <dbReference type="NCBI Taxonomy" id="1480615"/>
    <lineage>
        <taxon>Bacteria</taxon>
        <taxon>Pseudomonadati</taxon>
        <taxon>Pseudomonadota</taxon>
        <taxon>Alphaproteobacteria</taxon>
        <taxon>Hyphomicrobiales</taxon>
        <taxon>Rhizobiaceae</taxon>
        <taxon>Hoeflea</taxon>
    </lineage>
</organism>
<keyword evidence="1" id="KW-0812">Transmembrane</keyword>
<keyword evidence="4" id="KW-1185">Reference proteome</keyword>
<feature type="domain" description="Double Cache" evidence="2">
    <location>
        <begin position="37"/>
        <end position="281"/>
    </location>
</feature>
<keyword evidence="1" id="KW-1133">Transmembrane helix</keyword>
<proteinExistence type="predicted"/>
<dbReference type="RefSeq" id="WP_066182651.1">
    <property type="nucleotide sequence ID" value="NZ_LQZT01000042.1"/>
</dbReference>
<dbReference type="OrthoDB" id="1776073at2"/>